<evidence type="ECO:0000313" key="1">
    <source>
        <dbReference type="EMBL" id="KAI9900862.1"/>
    </source>
</evidence>
<dbReference type="Proteomes" id="UP001163324">
    <property type="component" value="Chromosome 4"/>
</dbReference>
<dbReference type="EMBL" id="CM047943">
    <property type="protein sequence ID" value="KAI9900862.1"/>
    <property type="molecule type" value="Genomic_DNA"/>
</dbReference>
<proteinExistence type="predicted"/>
<sequence length="170" mass="17386">MTKPALSLLLLTLAATTTVTADSTYNSTISDLRKQLPPCSLECIAQKSEELGCALADLTCQCRQLQALTRSVAPCLAKGDCELEEITEAASVSAKMCAADMEEKGYTIGDGEASTSSGGDNDDGPAPTTESADDHDGEGGNDSSAARKTSSRPWVGVLAAAIAAVAATLL</sequence>
<organism evidence="1 2">
    <name type="scientific">Trichothecium roseum</name>
    <dbReference type="NCBI Taxonomy" id="47278"/>
    <lineage>
        <taxon>Eukaryota</taxon>
        <taxon>Fungi</taxon>
        <taxon>Dikarya</taxon>
        <taxon>Ascomycota</taxon>
        <taxon>Pezizomycotina</taxon>
        <taxon>Sordariomycetes</taxon>
        <taxon>Hypocreomycetidae</taxon>
        <taxon>Hypocreales</taxon>
        <taxon>Hypocreales incertae sedis</taxon>
        <taxon>Trichothecium</taxon>
    </lineage>
</organism>
<protein>
    <submittedName>
        <fullName evidence="1">Uncharacterized protein</fullName>
    </submittedName>
</protein>
<gene>
    <name evidence="1" type="ORF">N3K66_005124</name>
</gene>
<keyword evidence="2" id="KW-1185">Reference proteome</keyword>
<reference evidence="1" key="1">
    <citation type="submission" date="2022-10" db="EMBL/GenBank/DDBJ databases">
        <title>Complete Genome of Trichothecium roseum strain YXFP-22015, a Plant Pathogen Isolated from Citrus.</title>
        <authorList>
            <person name="Wang Y."/>
            <person name="Zhu L."/>
        </authorList>
    </citation>
    <scope>NUCLEOTIDE SEQUENCE</scope>
    <source>
        <strain evidence="1">YXFP-22015</strain>
    </source>
</reference>
<evidence type="ECO:0000313" key="2">
    <source>
        <dbReference type="Proteomes" id="UP001163324"/>
    </source>
</evidence>
<comment type="caution">
    <text evidence="1">The sequence shown here is derived from an EMBL/GenBank/DDBJ whole genome shotgun (WGS) entry which is preliminary data.</text>
</comment>
<name>A0ACC0V3B6_9HYPO</name>
<accession>A0ACC0V3B6</accession>